<dbReference type="SUPFAM" id="SSF50156">
    <property type="entry name" value="PDZ domain-like"/>
    <property type="match status" value="1"/>
</dbReference>
<feature type="compositionally biased region" description="Low complexity" evidence="6">
    <location>
        <begin position="446"/>
        <end position="465"/>
    </location>
</feature>
<gene>
    <name evidence="9" type="ORF">C8N29_11018</name>
</gene>
<proteinExistence type="inferred from homology"/>
<keyword evidence="10" id="KW-1185">Reference proteome</keyword>
<dbReference type="GO" id="GO:0008236">
    <property type="term" value="F:serine-type peptidase activity"/>
    <property type="evidence" value="ECO:0007669"/>
    <property type="project" value="UniProtKB-KW"/>
</dbReference>
<sequence>MKKIWPLALWTMMLAQPTVWAEDLPSTPTTDSKQTKVEEVKSLPLTDLRTFVDVFERIRQSYVDPVDDKTLFENAIKGMLSALDPHSTYLDKNDYENLKTQTTGEFGGIGVEIGMEDGFLRVISPIDDTPASQAGIKAGDYIIKLEGKVVKGMTMSEAVDIMRGSIGQPLKLTIQRKGEPLRHLTLIRAKIEFSSVKSRWIAPDYAVLRISQFQNHTARDLTKALLQLKEKNANIKGVILDLRNNPGGVLGGAIGVADLFLDKGLVVYTKARTEGSIEKYEATEGQILPNIPLLVLVNGASASASEIVAGALQDHKRAIIAGTPTFGKGSVQTVLPLAEDKAIKLTTARYYTPNGRSIQAEGIKPDVTIEPAKLEIAKAGEDFKEADLKGHLANPNEAKAAEATNTFVPVDSPDPQVDGEKTVEPTSDSKQPAKTDKKSKSKSKTSKNAPKTPEPETVTDVTPPVAEDKNQTKADEIPSEKRLAEDDYVLYAALNVLKGAAFWQAKP</sequence>
<dbReference type="InterPro" id="IPR001478">
    <property type="entry name" value="PDZ"/>
</dbReference>
<dbReference type="GO" id="GO:0004175">
    <property type="term" value="F:endopeptidase activity"/>
    <property type="evidence" value="ECO:0007669"/>
    <property type="project" value="TreeGrafter"/>
</dbReference>
<protein>
    <submittedName>
        <fullName evidence="9">Carboxyl-terminal processing protease</fullName>
    </submittedName>
</protein>
<evidence type="ECO:0000256" key="1">
    <source>
        <dbReference type="ARBA" id="ARBA00009179"/>
    </source>
</evidence>
<dbReference type="SMART" id="SM00228">
    <property type="entry name" value="PDZ"/>
    <property type="match status" value="1"/>
</dbReference>
<dbReference type="InterPro" id="IPR005151">
    <property type="entry name" value="Tail-specific_protease"/>
</dbReference>
<keyword evidence="7" id="KW-0732">Signal</keyword>
<feature type="compositionally biased region" description="Basic and acidic residues" evidence="6">
    <location>
        <begin position="466"/>
        <end position="483"/>
    </location>
</feature>
<keyword evidence="4 5" id="KW-0720">Serine protease</keyword>
<evidence type="ECO:0000313" key="9">
    <source>
        <dbReference type="EMBL" id="PTQ88869.1"/>
    </source>
</evidence>
<feature type="signal peptide" evidence="7">
    <location>
        <begin position="1"/>
        <end position="21"/>
    </location>
</feature>
<dbReference type="FunFam" id="2.30.42.10:FF:000063">
    <property type="entry name" value="Peptidase, S41 family"/>
    <property type="match status" value="1"/>
</dbReference>
<keyword evidence="2 5" id="KW-0645">Protease</keyword>
<evidence type="ECO:0000256" key="5">
    <source>
        <dbReference type="RuleBase" id="RU004404"/>
    </source>
</evidence>
<dbReference type="RefSeq" id="WP_107866033.1">
    <property type="nucleotide sequence ID" value="NZ_QAON01000010.1"/>
</dbReference>
<dbReference type="Gene3D" id="3.90.226.10">
    <property type="entry name" value="2-enoyl-CoA Hydratase, Chain A, domain 1"/>
    <property type="match status" value="1"/>
</dbReference>
<reference evidence="9 10" key="1">
    <citation type="submission" date="2018-04" db="EMBL/GenBank/DDBJ databases">
        <title>Genomic Encyclopedia of Archaeal and Bacterial Type Strains, Phase II (KMG-II): from individual species to whole genera.</title>
        <authorList>
            <person name="Goeker M."/>
        </authorList>
    </citation>
    <scope>NUCLEOTIDE SEQUENCE [LARGE SCALE GENOMIC DNA]</scope>
    <source>
        <strain evidence="9 10">DSM 5822</strain>
    </source>
</reference>
<evidence type="ECO:0000313" key="10">
    <source>
        <dbReference type="Proteomes" id="UP000244223"/>
    </source>
</evidence>
<dbReference type="NCBIfam" id="TIGR00225">
    <property type="entry name" value="prc"/>
    <property type="match status" value="1"/>
</dbReference>
<evidence type="ECO:0000256" key="2">
    <source>
        <dbReference type="ARBA" id="ARBA00022670"/>
    </source>
</evidence>
<dbReference type="AlphaFoldDB" id="A0A2T5IY67"/>
<name>A0A2T5IY67_9GAMM</name>
<dbReference type="SUPFAM" id="SSF52096">
    <property type="entry name" value="ClpP/crotonase"/>
    <property type="match status" value="1"/>
</dbReference>
<dbReference type="FunFam" id="3.90.226.10:FF:000029">
    <property type="entry name" value="Peptidase, S41 family"/>
    <property type="match status" value="1"/>
</dbReference>
<dbReference type="Proteomes" id="UP000244223">
    <property type="component" value="Unassembled WGS sequence"/>
</dbReference>
<dbReference type="GO" id="GO:0007165">
    <property type="term" value="P:signal transduction"/>
    <property type="evidence" value="ECO:0007669"/>
    <property type="project" value="TreeGrafter"/>
</dbReference>
<accession>A0A2T5IY67</accession>
<evidence type="ECO:0000256" key="6">
    <source>
        <dbReference type="SAM" id="MobiDB-lite"/>
    </source>
</evidence>
<dbReference type="InterPro" id="IPR029045">
    <property type="entry name" value="ClpP/crotonase-like_dom_sf"/>
</dbReference>
<organism evidence="9 10">
    <name type="scientific">Agitococcus lubricus</name>
    <dbReference type="NCBI Taxonomy" id="1077255"/>
    <lineage>
        <taxon>Bacteria</taxon>
        <taxon>Pseudomonadati</taxon>
        <taxon>Pseudomonadota</taxon>
        <taxon>Gammaproteobacteria</taxon>
        <taxon>Moraxellales</taxon>
        <taxon>Moraxellaceae</taxon>
        <taxon>Agitococcus</taxon>
    </lineage>
</organism>
<evidence type="ECO:0000256" key="3">
    <source>
        <dbReference type="ARBA" id="ARBA00022801"/>
    </source>
</evidence>
<dbReference type="FunFam" id="3.30.750.44:FF:000001">
    <property type="entry name" value="S41 family peptidase"/>
    <property type="match status" value="1"/>
</dbReference>
<comment type="similarity">
    <text evidence="1 5">Belongs to the peptidase S41A family.</text>
</comment>
<dbReference type="Gene3D" id="2.30.42.10">
    <property type="match status" value="1"/>
</dbReference>
<evidence type="ECO:0000256" key="7">
    <source>
        <dbReference type="SAM" id="SignalP"/>
    </source>
</evidence>
<dbReference type="CDD" id="cd06782">
    <property type="entry name" value="cpPDZ_CPP-like"/>
    <property type="match status" value="1"/>
</dbReference>
<dbReference type="SMART" id="SM00245">
    <property type="entry name" value="TSPc"/>
    <property type="match status" value="1"/>
</dbReference>
<evidence type="ECO:0000256" key="4">
    <source>
        <dbReference type="ARBA" id="ARBA00022825"/>
    </source>
</evidence>
<feature type="domain" description="PDZ" evidence="8">
    <location>
        <begin position="95"/>
        <end position="165"/>
    </location>
</feature>
<feature type="region of interest" description="Disordered" evidence="6">
    <location>
        <begin position="403"/>
        <end position="483"/>
    </location>
</feature>
<evidence type="ECO:0000259" key="8">
    <source>
        <dbReference type="PROSITE" id="PS50106"/>
    </source>
</evidence>
<feature type="chain" id="PRO_5015641699" evidence="7">
    <location>
        <begin position="22"/>
        <end position="507"/>
    </location>
</feature>
<dbReference type="PANTHER" id="PTHR32060">
    <property type="entry name" value="TAIL-SPECIFIC PROTEASE"/>
    <property type="match status" value="1"/>
</dbReference>
<dbReference type="CDD" id="cd07560">
    <property type="entry name" value="Peptidase_S41_CPP"/>
    <property type="match status" value="1"/>
</dbReference>
<dbReference type="GO" id="GO:0006508">
    <property type="term" value="P:proteolysis"/>
    <property type="evidence" value="ECO:0007669"/>
    <property type="project" value="UniProtKB-KW"/>
</dbReference>
<dbReference type="InterPro" id="IPR004447">
    <property type="entry name" value="Peptidase_S41A"/>
</dbReference>
<dbReference type="Gene3D" id="3.30.750.44">
    <property type="match status" value="1"/>
</dbReference>
<dbReference type="Pfam" id="PF13180">
    <property type="entry name" value="PDZ_2"/>
    <property type="match status" value="1"/>
</dbReference>
<dbReference type="Pfam" id="PF22694">
    <property type="entry name" value="CtpB_N-like"/>
    <property type="match status" value="1"/>
</dbReference>
<dbReference type="PROSITE" id="PS50106">
    <property type="entry name" value="PDZ"/>
    <property type="match status" value="1"/>
</dbReference>
<dbReference type="EMBL" id="QAON01000010">
    <property type="protein sequence ID" value="PTQ88869.1"/>
    <property type="molecule type" value="Genomic_DNA"/>
</dbReference>
<dbReference type="PANTHER" id="PTHR32060:SF30">
    <property type="entry name" value="CARBOXY-TERMINAL PROCESSING PROTEASE CTPA"/>
    <property type="match status" value="1"/>
</dbReference>
<dbReference type="InterPro" id="IPR055210">
    <property type="entry name" value="CtpA/B_N"/>
</dbReference>
<keyword evidence="3 5" id="KW-0378">Hydrolase</keyword>
<dbReference type="GO" id="GO:0030288">
    <property type="term" value="C:outer membrane-bounded periplasmic space"/>
    <property type="evidence" value="ECO:0007669"/>
    <property type="project" value="TreeGrafter"/>
</dbReference>
<dbReference type="InterPro" id="IPR036034">
    <property type="entry name" value="PDZ_sf"/>
</dbReference>
<dbReference type="Pfam" id="PF03572">
    <property type="entry name" value="Peptidase_S41"/>
    <property type="match status" value="1"/>
</dbReference>
<dbReference type="OrthoDB" id="9812068at2"/>
<comment type="caution">
    <text evidence="9">The sequence shown here is derived from an EMBL/GenBank/DDBJ whole genome shotgun (WGS) entry which is preliminary data.</text>
</comment>